<feature type="domain" description="EGF-like" evidence="2">
    <location>
        <begin position="27"/>
        <end position="61"/>
    </location>
</feature>
<dbReference type="InterPro" id="IPR051830">
    <property type="entry name" value="NOTCH_homolog"/>
</dbReference>
<organism evidence="3 4">
    <name type="scientific">Trichonephila inaurata madagascariensis</name>
    <dbReference type="NCBI Taxonomy" id="2747483"/>
    <lineage>
        <taxon>Eukaryota</taxon>
        <taxon>Metazoa</taxon>
        <taxon>Ecdysozoa</taxon>
        <taxon>Arthropoda</taxon>
        <taxon>Chelicerata</taxon>
        <taxon>Arachnida</taxon>
        <taxon>Araneae</taxon>
        <taxon>Araneomorphae</taxon>
        <taxon>Entelegynae</taxon>
        <taxon>Araneoidea</taxon>
        <taxon>Nephilidae</taxon>
        <taxon>Trichonephila</taxon>
        <taxon>Trichonephila inaurata</taxon>
    </lineage>
</organism>
<feature type="disulfide bond" evidence="1">
    <location>
        <begin position="203"/>
        <end position="212"/>
    </location>
</feature>
<feature type="disulfide bond" evidence="1">
    <location>
        <begin position="255"/>
        <end position="265"/>
    </location>
</feature>
<evidence type="ECO:0000313" key="3">
    <source>
        <dbReference type="EMBL" id="GFY77788.1"/>
    </source>
</evidence>
<feature type="disulfide bond" evidence="1">
    <location>
        <begin position="279"/>
        <end position="288"/>
    </location>
</feature>
<dbReference type="PANTHER" id="PTHR24033:SF151">
    <property type="entry name" value="NOTCH 2"/>
    <property type="match status" value="1"/>
</dbReference>
<evidence type="ECO:0000313" key="4">
    <source>
        <dbReference type="Proteomes" id="UP000886998"/>
    </source>
</evidence>
<reference evidence="3" key="1">
    <citation type="submission" date="2020-08" db="EMBL/GenBank/DDBJ databases">
        <title>Multicomponent nature underlies the extraordinary mechanical properties of spider dragline silk.</title>
        <authorList>
            <person name="Kono N."/>
            <person name="Nakamura H."/>
            <person name="Mori M."/>
            <person name="Yoshida Y."/>
            <person name="Ohtoshi R."/>
            <person name="Malay A.D."/>
            <person name="Moran D.A.P."/>
            <person name="Tomita M."/>
            <person name="Numata K."/>
            <person name="Arakawa K."/>
        </authorList>
    </citation>
    <scope>NUCLEOTIDE SEQUENCE</scope>
</reference>
<evidence type="ECO:0000256" key="1">
    <source>
        <dbReference type="PROSITE-ProRule" id="PRU00076"/>
    </source>
</evidence>
<proteinExistence type="predicted"/>
<dbReference type="AlphaFoldDB" id="A0A8X6YVJ7"/>
<feature type="disulfide bond" evidence="1">
    <location>
        <begin position="51"/>
        <end position="60"/>
    </location>
</feature>
<gene>
    <name evidence="3" type="primary">X975_02775</name>
    <name evidence="3" type="ORF">TNIN_455101</name>
</gene>
<feature type="domain" description="EGF-like" evidence="2">
    <location>
        <begin position="99"/>
        <end position="137"/>
    </location>
</feature>
<dbReference type="PANTHER" id="PTHR24033">
    <property type="entry name" value="EGF-LIKE DOMAIN-CONTAINING PROTEIN"/>
    <property type="match status" value="1"/>
</dbReference>
<keyword evidence="4" id="KW-1185">Reference proteome</keyword>
<sequence>MNINSIEKLKVLGYEINNSGKDNEVKSQASCIKMEDCYNAGVCGPDGVCFCAPGFKGDNCEKIIGCDELSCDLEISNCKLNEETEEGMCQCKEEGKLYFNHKCVGSCKNDRECKHNGVCGSKNVCFCKPGMKGDYCEIITSCEELNCDTEISDCIYDHITEKGICKCKEESKLYIENKCEAPCSKDDDCYNGGVCSVDKVCFCAPGFKGDKCEKIIACDTLDCNLEISDCKLNAETRIGECQCKEIGKQYFQNMCVGSCKDDRECKNGGECGPRNVCRCKIGTEGDYCEIVKGCEELNCDTEISVCALDETTAKGMCKCKQESKVYVDGKCVVTCEKDNDCPEGEKCKKEGGVKVCRCPTGTSGDSCSIIDDCVYGKYKNCKGDKGTCKYSEEGERAFCECENDKKLDPTVAFCKAPCEVKEDCRNENDCVKPRGASSRFCKCKSPFEGDFCEIVKECKLVRYENCKGENGTCVYSKEAKRAVCKCGEKKELDVTVTYCKDCYCGENGTCTITNGVKTCICNQNYTEGSDGICHAECKSDADCKNGALAAETCVTAQMVLQEMTAEDSNRFFVNNKCMECQCGKHSTSCKFDRQGKKICECENGYSPRNGTCIDNTITDTRNAIMVYSIQREFKQTEVFKFYALPS</sequence>
<protein>
    <submittedName>
        <fullName evidence="3">Neurogenic locus Notch protein</fullName>
    </submittedName>
</protein>
<feature type="disulfide bond" evidence="1">
    <location>
        <begin position="127"/>
        <end position="136"/>
    </location>
</feature>
<dbReference type="PROSITE" id="PS01186">
    <property type="entry name" value="EGF_2"/>
    <property type="match status" value="3"/>
</dbReference>
<comment type="caution">
    <text evidence="1">Lacks conserved residue(s) required for the propagation of feature annotation.</text>
</comment>
<feature type="domain" description="EGF-like" evidence="2">
    <location>
        <begin position="251"/>
        <end position="289"/>
    </location>
</feature>
<comment type="caution">
    <text evidence="3">The sequence shown here is derived from an EMBL/GenBank/DDBJ whole genome shotgun (WGS) entry which is preliminary data.</text>
</comment>
<feature type="disulfide bond" evidence="1">
    <location>
        <begin position="103"/>
        <end position="113"/>
    </location>
</feature>
<evidence type="ECO:0000259" key="2">
    <source>
        <dbReference type="PROSITE" id="PS50026"/>
    </source>
</evidence>
<dbReference type="PROSITE" id="PS50026">
    <property type="entry name" value="EGF_3"/>
    <property type="match status" value="4"/>
</dbReference>
<name>A0A8X6YVJ7_9ARAC</name>
<dbReference type="OrthoDB" id="6430273at2759"/>
<dbReference type="PROSITE" id="PS00022">
    <property type="entry name" value="EGF_1"/>
    <property type="match status" value="6"/>
</dbReference>
<accession>A0A8X6YVJ7</accession>
<dbReference type="EMBL" id="BMAV01022648">
    <property type="protein sequence ID" value="GFY77788.1"/>
    <property type="molecule type" value="Genomic_DNA"/>
</dbReference>
<dbReference type="Proteomes" id="UP000886998">
    <property type="component" value="Unassembled WGS sequence"/>
</dbReference>
<feature type="domain" description="EGF-like" evidence="2">
    <location>
        <begin position="180"/>
        <end position="213"/>
    </location>
</feature>
<keyword evidence="1" id="KW-0245">EGF-like domain</keyword>
<dbReference type="SMART" id="SM00181">
    <property type="entry name" value="EGF"/>
    <property type="match status" value="11"/>
</dbReference>
<dbReference type="Gene3D" id="2.10.25.10">
    <property type="entry name" value="Laminin"/>
    <property type="match status" value="1"/>
</dbReference>
<dbReference type="InterPro" id="IPR000742">
    <property type="entry name" value="EGF"/>
</dbReference>
<keyword evidence="1" id="KW-1015">Disulfide bond</keyword>